<sequence>MFKRFGGSGGIWKPKNPHSLEYLKYLHGLLLKNEKVTEQNRTLLVEALRSIAEILIWGDQNDSTVFDFFLEKQMLAYFLRIMKQKCGTYVCVQLLQTLNILFENIRHETSLYFLLSNNHVNSIITHRFDFSNEEIMAYYISFLKTLSFKLNSYTIHFFFNEQTNDFPLYTEAIKFFNHSEGMVRIAVRTLSLNVYRVAILVSDQPMLDFIRNKTAAPYFSNLVWFIGNHVIDIDNFIQSTDNDTASRDRLSDLLAEHLDHIHYVNDILCLRIDSLNEVLTTQLLQRLFIPLYLGSLVPEIQRNTLHVSKVVALFLLTNVFLIITHKPLVEQLLSMLLFGDENDIQVQSLPTELTRDSLAASLEMACESSGVTVQSRSGSVSEPLPARDRAESLTTTAVDAVAEIDDGGAPPTNAYPASASFSSSSTDKSKGDRPLFASHMNTLNCEESDHTAFFGILLLYAICHNEGVPDSLLEAAQIPAISSERGSRCDRELLGRLIDLISCAGKRESRVRLITVELCCLTLRQLILATDTGTNVIQDQFLAQLLTTREVIVNELADVIDQDDMFLDIFEDEYERFERENLKIDYVSSDPALLLPPSTTPLSGVEFAKRLPCGPQEHVRKAVRVYFHLRKFLLDLEGVEETRLPLSNPKDCVTVNDCLNLNNSDLLSCTVSLKTGTKYQRFLVADGLQLILVEPDPKRVGWGIVRFVGFLQDIELTGDKDDSRALHIVVNQPGSKSKPNAQPLLTAKLVFDDHIRCMAAKQRLTKGRQKARQFKLDTIADVLEVPKKAATADSTAASSPAAFRAFKAARGKAPGYASKKELGARSSPKRSTEAQSSGSMDIPLKDFSVARRGSESTPAAPADPQSSEPDEVKVPDDPTASSSSVTSGEATARDIILPSKLRKATVQDL</sequence>
<evidence type="ECO:0000313" key="6">
    <source>
        <dbReference type="Proteomes" id="UP000887566"/>
    </source>
</evidence>
<dbReference type="InterPro" id="IPR039272">
    <property type="entry name" value="CLEC16A/TT9"/>
</dbReference>
<evidence type="ECO:0000259" key="5">
    <source>
        <dbReference type="Pfam" id="PF19439"/>
    </source>
</evidence>
<evidence type="ECO:0000256" key="1">
    <source>
        <dbReference type="ARBA" id="ARBA00006441"/>
    </source>
</evidence>
<dbReference type="InterPro" id="IPR045820">
    <property type="entry name" value="CLEC16A/TT9_C"/>
</dbReference>
<dbReference type="GO" id="GO:1901096">
    <property type="term" value="P:regulation of autophagosome maturation"/>
    <property type="evidence" value="ECO:0007669"/>
    <property type="project" value="TreeGrafter"/>
</dbReference>
<keyword evidence="6" id="KW-1185">Reference proteome</keyword>
<protein>
    <submittedName>
        <fullName evidence="7">Protein CLEC16A</fullName>
    </submittedName>
</protein>
<dbReference type="GO" id="GO:0005794">
    <property type="term" value="C:Golgi apparatus"/>
    <property type="evidence" value="ECO:0007669"/>
    <property type="project" value="TreeGrafter"/>
</dbReference>
<dbReference type="InterPro" id="IPR019155">
    <property type="entry name" value="CLEC16A/TT9_N"/>
</dbReference>
<dbReference type="GO" id="GO:0007034">
    <property type="term" value="P:vacuolar transport"/>
    <property type="evidence" value="ECO:0007669"/>
    <property type="project" value="TreeGrafter"/>
</dbReference>
<feature type="domain" description="CLEC16A/TT9 C-terminal" evidence="5">
    <location>
        <begin position="423"/>
        <end position="887"/>
    </location>
</feature>
<dbReference type="GO" id="GO:0006914">
    <property type="term" value="P:autophagy"/>
    <property type="evidence" value="ECO:0007669"/>
    <property type="project" value="UniProtKB-KW"/>
</dbReference>
<dbReference type="GO" id="GO:0005770">
    <property type="term" value="C:late endosome"/>
    <property type="evidence" value="ECO:0007669"/>
    <property type="project" value="TreeGrafter"/>
</dbReference>
<dbReference type="Proteomes" id="UP000887566">
    <property type="component" value="Unplaced"/>
</dbReference>
<feature type="domain" description="CLEC16A/TT9 C-terminal" evidence="5">
    <location>
        <begin position="247"/>
        <end position="367"/>
    </location>
</feature>
<dbReference type="Pfam" id="PF09758">
    <property type="entry name" value="FPL"/>
    <property type="match status" value="1"/>
</dbReference>
<dbReference type="PANTHER" id="PTHR21481">
    <property type="entry name" value="PROTEIN CLEC16A"/>
    <property type="match status" value="1"/>
</dbReference>
<dbReference type="AlphaFoldDB" id="A0A914X408"/>
<evidence type="ECO:0000256" key="3">
    <source>
        <dbReference type="SAM" id="MobiDB-lite"/>
    </source>
</evidence>
<evidence type="ECO:0000313" key="7">
    <source>
        <dbReference type="WBParaSite" id="PSAMB.scaffold5941size10540.g27595.t1"/>
    </source>
</evidence>
<dbReference type="GO" id="GO:0016197">
    <property type="term" value="P:endosomal transport"/>
    <property type="evidence" value="ECO:0007669"/>
    <property type="project" value="TreeGrafter"/>
</dbReference>
<dbReference type="WBParaSite" id="PSAMB.scaffold5941size10540.g27595.t1">
    <property type="protein sequence ID" value="PSAMB.scaffold5941size10540.g27595.t1"/>
    <property type="gene ID" value="PSAMB.scaffold5941size10540.g27595"/>
</dbReference>
<reference evidence="7" key="1">
    <citation type="submission" date="2022-11" db="UniProtKB">
        <authorList>
            <consortium name="WormBaseParasite"/>
        </authorList>
    </citation>
    <scope>IDENTIFICATION</scope>
</reference>
<evidence type="ECO:0000259" key="4">
    <source>
        <dbReference type="Pfam" id="PF09758"/>
    </source>
</evidence>
<keyword evidence="2" id="KW-0072">Autophagy</keyword>
<dbReference type="PANTHER" id="PTHR21481:SF0">
    <property type="entry name" value="PROTEIN CLEC16A"/>
    <property type="match status" value="1"/>
</dbReference>
<name>A0A914X408_9BILA</name>
<comment type="similarity">
    <text evidence="1">Belongs to the CLEC16A/gop-1 family.</text>
</comment>
<feature type="region of interest" description="Disordered" evidence="3">
    <location>
        <begin position="404"/>
        <end position="432"/>
    </location>
</feature>
<feature type="region of interest" description="Disordered" evidence="3">
    <location>
        <begin position="814"/>
        <end position="909"/>
    </location>
</feature>
<feature type="domain" description="FPL" evidence="4">
    <location>
        <begin position="48"/>
        <end position="195"/>
    </location>
</feature>
<proteinExistence type="inferred from homology"/>
<evidence type="ECO:0000256" key="2">
    <source>
        <dbReference type="ARBA" id="ARBA00023006"/>
    </source>
</evidence>
<accession>A0A914X408</accession>
<organism evidence="6 7">
    <name type="scientific">Plectus sambesii</name>
    <dbReference type="NCBI Taxonomy" id="2011161"/>
    <lineage>
        <taxon>Eukaryota</taxon>
        <taxon>Metazoa</taxon>
        <taxon>Ecdysozoa</taxon>
        <taxon>Nematoda</taxon>
        <taxon>Chromadorea</taxon>
        <taxon>Plectida</taxon>
        <taxon>Plectina</taxon>
        <taxon>Plectoidea</taxon>
        <taxon>Plectidae</taxon>
        <taxon>Plectus</taxon>
    </lineage>
</organism>
<feature type="compositionally biased region" description="Polar residues" evidence="3">
    <location>
        <begin position="879"/>
        <end position="889"/>
    </location>
</feature>
<dbReference type="Pfam" id="PF19439">
    <property type="entry name" value="CLEC16A_C"/>
    <property type="match status" value="2"/>
</dbReference>